<dbReference type="InterPro" id="IPR044742">
    <property type="entry name" value="DEAD/DEAH_RhlB"/>
</dbReference>
<dbReference type="GO" id="GO:0005829">
    <property type="term" value="C:cytosol"/>
    <property type="evidence" value="ECO:0007669"/>
    <property type="project" value="TreeGrafter"/>
</dbReference>
<dbReference type="PROSITE" id="PS51195">
    <property type="entry name" value="Q_MOTIF"/>
    <property type="match status" value="1"/>
</dbReference>
<name>A0A1R2BYT4_9CILI</name>
<dbReference type="SMART" id="SM00487">
    <property type="entry name" value="DEXDc"/>
    <property type="match status" value="1"/>
</dbReference>
<dbReference type="Pfam" id="PF00270">
    <property type="entry name" value="DEAD"/>
    <property type="match status" value="1"/>
</dbReference>
<dbReference type="Pfam" id="PF00271">
    <property type="entry name" value="Helicase_C"/>
    <property type="match status" value="1"/>
</dbReference>
<dbReference type="EMBL" id="MPUH01000360">
    <property type="protein sequence ID" value="OMJ81956.1"/>
    <property type="molecule type" value="Genomic_DNA"/>
</dbReference>
<reference evidence="9 10" key="1">
    <citation type="submission" date="2016-11" db="EMBL/GenBank/DDBJ databases">
        <title>The macronuclear genome of Stentor coeruleus: a giant cell with tiny introns.</title>
        <authorList>
            <person name="Slabodnick M."/>
            <person name="Ruby J.G."/>
            <person name="Reiff S.B."/>
            <person name="Swart E.C."/>
            <person name="Gosai S."/>
            <person name="Prabakaran S."/>
            <person name="Witkowska E."/>
            <person name="Larue G.E."/>
            <person name="Fisher S."/>
            <person name="Freeman R.M."/>
            <person name="Gunawardena J."/>
            <person name="Chu W."/>
            <person name="Stover N.A."/>
            <person name="Gregory B.D."/>
            <person name="Nowacki M."/>
            <person name="Derisi J."/>
            <person name="Roy S.W."/>
            <person name="Marshall W.F."/>
            <person name="Sood P."/>
        </authorList>
    </citation>
    <scope>NUCLEOTIDE SEQUENCE [LARGE SCALE GENOMIC DNA]</scope>
    <source>
        <strain evidence="9">WM001</strain>
    </source>
</reference>
<dbReference type="Gene3D" id="3.40.50.300">
    <property type="entry name" value="P-loop containing nucleotide triphosphate hydrolases"/>
    <property type="match status" value="2"/>
</dbReference>
<sequence>MKARKLLLKTKTFDELGILPGVIKVLQSKEIHKPTDIQLMAMPWLLKNISHSLVSAQTGTGKTLTYTLPLFQILRSQYPIPNPPPEKHSPRAIIIVPNRDLSRQCEGVLNQFQHETGLKTFSSFTGQKLNIECSELEKGVDILIATPERIDNHIKNKTLNFSKLTNMIIDESDTLIDAGLTRHLDSYYQELHKTVKFSFVSATFPLPLQNFILERFSYNENDEKPYIKKIIDEKAHLNLTNLKHEFVELKEHDKKPVFEKVLDDVCKDIGDGGCMIFCNNIPIAYNVEKMLIDKGLKAVSLHGDVNPKRRTANIQAFVNKEAKFMVCTDLASRGLDFPFVSYVLQYDFPITEGDYVHRAGRTGRAGRPGTVITLYRKENIPTVLQFKRSFEKNEPLRMQSSAFSMKNKLHHITSKQTSQEKLKNILHKIKE</sequence>
<protein>
    <recommendedName>
        <fullName evidence="11">RNA helicase</fullName>
    </recommendedName>
</protein>
<proteinExistence type="predicted"/>
<feature type="domain" description="DEAD-box RNA helicase Q" evidence="8">
    <location>
        <begin position="11"/>
        <end position="39"/>
    </location>
</feature>
<dbReference type="InterPro" id="IPR001650">
    <property type="entry name" value="Helicase_C-like"/>
</dbReference>
<evidence type="ECO:0000256" key="5">
    <source>
        <dbReference type="PROSITE-ProRule" id="PRU00552"/>
    </source>
</evidence>
<dbReference type="GO" id="GO:0003676">
    <property type="term" value="F:nucleic acid binding"/>
    <property type="evidence" value="ECO:0007669"/>
    <property type="project" value="InterPro"/>
</dbReference>
<feature type="domain" description="Helicase ATP-binding" evidence="6">
    <location>
        <begin position="43"/>
        <end position="222"/>
    </location>
</feature>
<dbReference type="InterPro" id="IPR011545">
    <property type="entry name" value="DEAD/DEAH_box_helicase_dom"/>
</dbReference>
<evidence type="ECO:0000259" key="6">
    <source>
        <dbReference type="PROSITE" id="PS51192"/>
    </source>
</evidence>
<feature type="short sequence motif" description="Q motif" evidence="5">
    <location>
        <begin position="11"/>
        <end position="39"/>
    </location>
</feature>
<keyword evidence="3" id="KW-0347">Helicase</keyword>
<keyword evidence="2" id="KW-0378">Hydrolase</keyword>
<evidence type="ECO:0000313" key="10">
    <source>
        <dbReference type="Proteomes" id="UP000187209"/>
    </source>
</evidence>
<organism evidence="9 10">
    <name type="scientific">Stentor coeruleus</name>
    <dbReference type="NCBI Taxonomy" id="5963"/>
    <lineage>
        <taxon>Eukaryota</taxon>
        <taxon>Sar</taxon>
        <taxon>Alveolata</taxon>
        <taxon>Ciliophora</taxon>
        <taxon>Postciliodesmatophora</taxon>
        <taxon>Heterotrichea</taxon>
        <taxon>Heterotrichida</taxon>
        <taxon>Stentoridae</taxon>
        <taxon>Stentor</taxon>
    </lineage>
</organism>
<evidence type="ECO:0000259" key="8">
    <source>
        <dbReference type="PROSITE" id="PS51195"/>
    </source>
</evidence>
<dbReference type="SMART" id="SM00490">
    <property type="entry name" value="HELICc"/>
    <property type="match status" value="1"/>
</dbReference>
<dbReference type="InterPro" id="IPR050079">
    <property type="entry name" value="DEAD_box_RNA_helicase"/>
</dbReference>
<dbReference type="Proteomes" id="UP000187209">
    <property type="component" value="Unassembled WGS sequence"/>
</dbReference>
<dbReference type="CDD" id="cd00268">
    <property type="entry name" value="DEADc"/>
    <property type="match status" value="1"/>
</dbReference>
<evidence type="ECO:0000259" key="7">
    <source>
        <dbReference type="PROSITE" id="PS51194"/>
    </source>
</evidence>
<dbReference type="GO" id="GO:0016787">
    <property type="term" value="F:hydrolase activity"/>
    <property type="evidence" value="ECO:0007669"/>
    <property type="project" value="UniProtKB-KW"/>
</dbReference>
<dbReference type="InterPro" id="IPR014001">
    <property type="entry name" value="Helicase_ATP-bd"/>
</dbReference>
<evidence type="ECO:0000313" key="9">
    <source>
        <dbReference type="EMBL" id="OMJ81956.1"/>
    </source>
</evidence>
<dbReference type="InterPro" id="IPR027417">
    <property type="entry name" value="P-loop_NTPase"/>
</dbReference>
<comment type="caution">
    <text evidence="9">The sequence shown here is derived from an EMBL/GenBank/DDBJ whole genome shotgun (WGS) entry which is preliminary data.</text>
</comment>
<gene>
    <name evidence="9" type="ORF">SteCoe_17499</name>
</gene>
<keyword evidence="1" id="KW-0547">Nucleotide-binding</keyword>
<dbReference type="PROSITE" id="PS51194">
    <property type="entry name" value="HELICASE_CTER"/>
    <property type="match status" value="1"/>
</dbReference>
<accession>A0A1R2BYT4</accession>
<dbReference type="PROSITE" id="PS51192">
    <property type="entry name" value="HELICASE_ATP_BIND_1"/>
    <property type="match status" value="1"/>
</dbReference>
<evidence type="ECO:0008006" key="11">
    <source>
        <dbReference type="Google" id="ProtNLM"/>
    </source>
</evidence>
<evidence type="ECO:0000256" key="3">
    <source>
        <dbReference type="ARBA" id="ARBA00022806"/>
    </source>
</evidence>
<dbReference type="InterPro" id="IPR014014">
    <property type="entry name" value="RNA_helicase_DEAD_Q_motif"/>
</dbReference>
<evidence type="ECO:0000256" key="2">
    <source>
        <dbReference type="ARBA" id="ARBA00022801"/>
    </source>
</evidence>
<dbReference type="SUPFAM" id="SSF52540">
    <property type="entry name" value="P-loop containing nucleoside triphosphate hydrolases"/>
    <property type="match status" value="1"/>
</dbReference>
<feature type="domain" description="Helicase C-terminal" evidence="7">
    <location>
        <begin position="261"/>
        <end position="409"/>
    </location>
</feature>
<dbReference type="PANTHER" id="PTHR47959:SF1">
    <property type="entry name" value="ATP-DEPENDENT RNA HELICASE DBPA"/>
    <property type="match status" value="1"/>
</dbReference>
<dbReference type="GO" id="GO:0005524">
    <property type="term" value="F:ATP binding"/>
    <property type="evidence" value="ECO:0007669"/>
    <property type="project" value="UniProtKB-KW"/>
</dbReference>
<dbReference type="CDD" id="cd18787">
    <property type="entry name" value="SF2_C_DEAD"/>
    <property type="match status" value="1"/>
</dbReference>
<dbReference type="GO" id="GO:0003724">
    <property type="term" value="F:RNA helicase activity"/>
    <property type="evidence" value="ECO:0007669"/>
    <property type="project" value="InterPro"/>
</dbReference>
<keyword evidence="4" id="KW-0067">ATP-binding</keyword>
<keyword evidence="10" id="KW-1185">Reference proteome</keyword>
<dbReference type="OrthoDB" id="10256233at2759"/>
<evidence type="ECO:0000256" key="4">
    <source>
        <dbReference type="ARBA" id="ARBA00022840"/>
    </source>
</evidence>
<dbReference type="PANTHER" id="PTHR47959">
    <property type="entry name" value="ATP-DEPENDENT RNA HELICASE RHLE-RELATED"/>
    <property type="match status" value="1"/>
</dbReference>
<dbReference type="AlphaFoldDB" id="A0A1R2BYT4"/>
<evidence type="ECO:0000256" key="1">
    <source>
        <dbReference type="ARBA" id="ARBA00022741"/>
    </source>
</evidence>